<dbReference type="EMBL" id="VSSQ01034519">
    <property type="protein sequence ID" value="MPM86493.1"/>
    <property type="molecule type" value="Genomic_DNA"/>
</dbReference>
<protein>
    <submittedName>
        <fullName evidence="1">Uncharacterized protein</fullName>
    </submittedName>
</protein>
<gene>
    <name evidence="1" type="ORF">SDC9_133582</name>
</gene>
<comment type="caution">
    <text evidence="1">The sequence shown here is derived from an EMBL/GenBank/DDBJ whole genome shotgun (WGS) entry which is preliminary data.</text>
</comment>
<reference evidence="1" key="1">
    <citation type="submission" date="2019-08" db="EMBL/GenBank/DDBJ databases">
        <authorList>
            <person name="Kucharzyk K."/>
            <person name="Murdoch R.W."/>
            <person name="Higgins S."/>
            <person name="Loffler F."/>
        </authorList>
    </citation>
    <scope>NUCLEOTIDE SEQUENCE</scope>
</reference>
<name>A0A645DC35_9ZZZZ</name>
<evidence type="ECO:0000313" key="1">
    <source>
        <dbReference type="EMBL" id="MPM86493.1"/>
    </source>
</evidence>
<proteinExistence type="predicted"/>
<accession>A0A645DC35</accession>
<sequence>MINREGFVAGLEVEHLAVTALEGEPAAEYFTAFKPGEENNFGFRRHIEPLAVHLLVRKLEIFADALRDRMRGGNIPKSFFFGDFAPFERAAATGDRLEDFGKMTGMEHDQAHAFLNALQYFGDDFIADFAMGTMPPPDQHVGGLDDLVAQAVIGLVKGRGADLEVGGGNAGFDCAVDAFGVELPDGRDFLFVTEFVPDCDSDFFHESLLFSDLSSIDALLYPL</sequence>
<dbReference type="AlphaFoldDB" id="A0A645DC35"/>
<organism evidence="1">
    <name type="scientific">bioreactor metagenome</name>
    <dbReference type="NCBI Taxonomy" id="1076179"/>
    <lineage>
        <taxon>unclassified sequences</taxon>
        <taxon>metagenomes</taxon>
        <taxon>ecological metagenomes</taxon>
    </lineage>
</organism>